<name>A0A382IKN7_9ZZZZ</name>
<gene>
    <name evidence="2" type="ORF">METZ01_LOCUS252641</name>
</gene>
<evidence type="ECO:0000256" key="1">
    <source>
        <dbReference type="SAM" id="Phobius"/>
    </source>
</evidence>
<evidence type="ECO:0000313" key="2">
    <source>
        <dbReference type="EMBL" id="SVB99787.1"/>
    </source>
</evidence>
<organism evidence="2">
    <name type="scientific">marine metagenome</name>
    <dbReference type="NCBI Taxonomy" id="408172"/>
    <lineage>
        <taxon>unclassified sequences</taxon>
        <taxon>metagenomes</taxon>
        <taxon>ecological metagenomes</taxon>
    </lineage>
</organism>
<feature type="transmembrane region" description="Helical" evidence="1">
    <location>
        <begin position="81"/>
        <end position="108"/>
    </location>
</feature>
<accession>A0A382IKN7</accession>
<keyword evidence="1" id="KW-1133">Transmembrane helix</keyword>
<proteinExistence type="predicted"/>
<feature type="transmembrane region" description="Helical" evidence="1">
    <location>
        <begin position="40"/>
        <end position="60"/>
    </location>
</feature>
<reference evidence="2" key="1">
    <citation type="submission" date="2018-05" db="EMBL/GenBank/DDBJ databases">
        <authorList>
            <person name="Lanie J.A."/>
            <person name="Ng W.-L."/>
            <person name="Kazmierczak K.M."/>
            <person name="Andrzejewski T.M."/>
            <person name="Davidsen T.M."/>
            <person name="Wayne K.J."/>
            <person name="Tettelin H."/>
            <person name="Glass J.I."/>
            <person name="Rusch D."/>
            <person name="Podicherti R."/>
            <person name="Tsui H.-C.T."/>
            <person name="Winkler M.E."/>
        </authorList>
    </citation>
    <scope>NUCLEOTIDE SEQUENCE</scope>
</reference>
<dbReference type="EMBL" id="UINC01067781">
    <property type="protein sequence ID" value="SVB99787.1"/>
    <property type="molecule type" value="Genomic_DNA"/>
</dbReference>
<dbReference type="AlphaFoldDB" id="A0A382IKN7"/>
<keyword evidence="1" id="KW-0472">Membrane</keyword>
<feature type="transmembrane region" description="Helical" evidence="1">
    <location>
        <begin position="120"/>
        <end position="144"/>
    </location>
</feature>
<keyword evidence="1" id="KW-0812">Transmembrane</keyword>
<sequence>MNMTRFMILATAAGIALLGGSAYAHGFGERYDLPVPLAFYVVGAGAAVGFSFVVVGLFVKGSPNVHDYPRFNVLNWRVARVLAHSVVIISLRSFSVGLLILVVIAGMVGTDIPTLNFAPIMVWVIWWVGTAYTSALIGNIWGLINPWSTT</sequence>
<feature type="non-terminal residue" evidence="2">
    <location>
        <position position="150"/>
    </location>
</feature>
<protein>
    <submittedName>
        <fullName evidence="2">Uncharacterized protein</fullName>
    </submittedName>
</protein>